<dbReference type="Proteomes" id="UP001589613">
    <property type="component" value="Unassembled WGS sequence"/>
</dbReference>
<evidence type="ECO:0000313" key="2">
    <source>
        <dbReference type="EMBL" id="MFB9733290.1"/>
    </source>
</evidence>
<evidence type="ECO:0000259" key="1">
    <source>
        <dbReference type="Pfam" id="PF20058"/>
    </source>
</evidence>
<accession>A0ABV5V6D3</accession>
<protein>
    <submittedName>
        <fullName evidence="2">DUF6457 domain-containing protein</fullName>
    </submittedName>
</protein>
<organism evidence="2 3">
    <name type="scientific">Ornithinimicrobium kibberense</name>
    <dbReference type="NCBI Taxonomy" id="282060"/>
    <lineage>
        <taxon>Bacteria</taxon>
        <taxon>Bacillati</taxon>
        <taxon>Actinomycetota</taxon>
        <taxon>Actinomycetes</taxon>
        <taxon>Micrococcales</taxon>
        <taxon>Ornithinimicrobiaceae</taxon>
        <taxon>Ornithinimicrobium</taxon>
    </lineage>
</organism>
<proteinExistence type="predicted"/>
<dbReference type="EMBL" id="JBHMAX010000028">
    <property type="protein sequence ID" value="MFB9733290.1"/>
    <property type="molecule type" value="Genomic_DNA"/>
</dbReference>
<sequence length="81" mass="8686">MRKASEIEQQHRHWLDRVGEVAGEPLDVHAVERVLELAKRVAHGADRPLAPIAAYALGVAVARGADADATARRIADLGGQD</sequence>
<comment type="caution">
    <text evidence="2">The sequence shown here is derived from an EMBL/GenBank/DDBJ whole genome shotgun (WGS) entry which is preliminary data.</text>
</comment>
<feature type="domain" description="DUF6457" evidence="1">
    <location>
        <begin position="9"/>
        <end position="74"/>
    </location>
</feature>
<dbReference type="Pfam" id="PF20058">
    <property type="entry name" value="DUF6457"/>
    <property type="match status" value="1"/>
</dbReference>
<reference evidence="2 3" key="1">
    <citation type="submission" date="2024-09" db="EMBL/GenBank/DDBJ databases">
        <authorList>
            <person name="Sun Q."/>
            <person name="Mori K."/>
        </authorList>
    </citation>
    <scope>NUCLEOTIDE SEQUENCE [LARGE SCALE GENOMIC DNA]</scope>
    <source>
        <strain evidence="2 3">JCM 12763</strain>
    </source>
</reference>
<evidence type="ECO:0000313" key="3">
    <source>
        <dbReference type="Proteomes" id="UP001589613"/>
    </source>
</evidence>
<dbReference type="InterPro" id="IPR045598">
    <property type="entry name" value="DUF6457"/>
</dbReference>
<dbReference type="RefSeq" id="WP_202876644.1">
    <property type="nucleotide sequence ID" value="NZ_JBHMAX010000028.1"/>
</dbReference>
<name>A0ABV5V6D3_9MICO</name>
<gene>
    <name evidence="2" type="ORF">ACFFN0_14675</name>
</gene>
<keyword evidence="3" id="KW-1185">Reference proteome</keyword>